<accession>A0A8B8M377</accession>
<comment type="similarity">
    <text evidence="1">Belongs to the protease inhibitor I13 (potato type I serine protease inhibitor) family.</text>
</comment>
<dbReference type="PRINTS" id="PR00292">
    <property type="entry name" value="POTATOINHBTR"/>
</dbReference>
<dbReference type="InterPro" id="IPR000864">
    <property type="entry name" value="Prot_inh_pot1"/>
</dbReference>
<dbReference type="GO" id="GO:0004867">
    <property type="term" value="F:serine-type endopeptidase inhibitor activity"/>
    <property type="evidence" value="ECO:0007669"/>
    <property type="project" value="UniProtKB-KW"/>
</dbReference>
<keyword evidence="2" id="KW-0646">Protease inhibitor</keyword>
<evidence type="ECO:0000313" key="5">
    <source>
        <dbReference type="RefSeq" id="XP_027362403.1"/>
    </source>
</evidence>
<evidence type="ECO:0000313" key="4">
    <source>
        <dbReference type="Proteomes" id="UP000694853"/>
    </source>
</evidence>
<dbReference type="KEGG" id="aprc:113870012"/>
<evidence type="ECO:0000256" key="3">
    <source>
        <dbReference type="ARBA" id="ARBA00022900"/>
    </source>
</evidence>
<dbReference type="SUPFAM" id="SSF54654">
    <property type="entry name" value="CI-2 family of serine protease inhibitors"/>
    <property type="match status" value="1"/>
</dbReference>
<keyword evidence="4" id="KW-1185">Reference proteome</keyword>
<dbReference type="RefSeq" id="XP_027362403.1">
    <property type="nucleotide sequence ID" value="XM_027506602.1"/>
</dbReference>
<dbReference type="PANTHER" id="PTHR33091">
    <property type="entry name" value="PROTEIN, PUTATIVE, EXPRESSED-RELATED"/>
    <property type="match status" value="1"/>
</dbReference>
<keyword evidence="3" id="KW-0722">Serine protease inhibitor</keyword>
<gene>
    <name evidence="5" type="primary">LOC113870012</name>
</gene>
<sequence length="70" mass="7747">MNYCNVGKSSWQELVGINGEAATQIIMRENPNVKAFVVAEGSVVTNDFKCDRVRVFVNYRGIVTLVPKIG</sequence>
<protein>
    <submittedName>
        <fullName evidence="5">Inhibitor of trypsin and hageman factor-like</fullName>
    </submittedName>
</protein>
<dbReference type="Gene3D" id="3.30.10.10">
    <property type="entry name" value="Trypsin Inhibitor V, subunit A"/>
    <property type="match status" value="1"/>
</dbReference>
<reference evidence="4" key="1">
    <citation type="journal article" date="2019" name="Toxins">
        <title>Detection of Abrin-Like and Prepropulchellin-Like Toxin Genes and Transcripts Using Whole Genome Sequencing and Full-Length Transcript Sequencing of Abrus precatorius.</title>
        <authorList>
            <person name="Hovde B.T."/>
            <person name="Daligault H.E."/>
            <person name="Hanschen E.R."/>
            <person name="Kunde Y.A."/>
            <person name="Johnson M.B."/>
            <person name="Starkenburg S.R."/>
            <person name="Johnson S.L."/>
        </authorList>
    </citation>
    <scope>NUCLEOTIDE SEQUENCE [LARGE SCALE GENOMIC DNA]</scope>
</reference>
<evidence type="ECO:0000256" key="1">
    <source>
        <dbReference type="ARBA" id="ARBA00008210"/>
    </source>
</evidence>
<dbReference type="OrthoDB" id="10013825at2759"/>
<reference evidence="5" key="2">
    <citation type="submission" date="2025-08" db="UniProtKB">
        <authorList>
            <consortium name="RefSeq"/>
        </authorList>
    </citation>
    <scope>IDENTIFICATION</scope>
    <source>
        <tissue evidence="5">Young leaves</tissue>
    </source>
</reference>
<evidence type="ECO:0000256" key="2">
    <source>
        <dbReference type="ARBA" id="ARBA00022690"/>
    </source>
</evidence>
<dbReference type="GeneID" id="113870012"/>
<dbReference type="Pfam" id="PF00280">
    <property type="entry name" value="potato_inhibit"/>
    <property type="match status" value="1"/>
</dbReference>
<name>A0A8B8M377_ABRPR</name>
<dbReference type="InterPro" id="IPR036354">
    <property type="entry name" value="Prot_inh_pot1_sf"/>
</dbReference>
<proteinExistence type="inferred from homology"/>
<dbReference type="GO" id="GO:0009611">
    <property type="term" value="P:response to wounding"/>
    <property type="evidence" value="ECO:0007669"/>
    <property type="project" value="InterPro"/>
</dbReference>
<dbReference type="AlphaFoldDB" id="A0A8B8M377"/>
<dbReference type="PANTHER" id="PTHR33091:SF101">
    <property type="entry name" value="INHIBITOR OF TRYPSIN AND HAGEMAN FACTOR-LIKE PROTEIN"/>
    <property type="match status" value="1"/>
</dbReference>
<dbReference type="Proteomes" id="UP000694853">
    <property type="component" value="Unplaced"/>
</dbReference>
<organism evidence="4 5">
    <name type="scientific">Abrus precatorius</name>
    <name type="common">Indian licorice</name>
    <name type="synonym">Glycine abrus</name>
    <dbReference type="NCBI Taxonomy" id="3816"/>
    <lineage>
        <taxon>Eukaryota</taxon>
        <taxon>Viridiplantae</taxon>
        <taxon>Streptophyta</taxon>
        <taxon>Embryophyta</taxon>
        <taxon>Tracheophyta</taxon>
        <taxon>Spermatophyta</taxon>
        <taxon>Magnoliopsida</taxon>
        <taxon>eudicotyledons</taxon>
        <taxon>Gunneridae</taxon>
        <taxon>Pentapetalae</taxon>
        <taxon>rosids</taxon>
        <taxon>fabids</taxon>
        <taxon>Fabales</taxon>
        <taxon>Fabaceae</taxon>
        <taxon>Papilionoideae</taxon>
        <taxon>50 kb inversion clade</taxon>
        <taxon>NPAAA clade</taxon>
        <taxon>indigoferoid/millettioid clade</taxon>
        <taxon>Abreae</taxon>
        <taxon>Abrus</taxon>
    </lineage>
</organism>